<reference evidence="1" key="2">
    <citation type="journal article" date="2022" name="New Phytol.">
        <title>Evolutionary transition to the ectomycorrhizal habit in the genomes of a hyperdiverse lineage of mushroom-forming fungi.</title>
        <authorList>
            <person name="Looney B."/>
            <person name="Miyauchi S."/>
            <person name="Morin E."/>
            <person name="Drula E."/>
            <person name="Courty P.E."/>
            <person name="Kohler A."/>
            <person name="Kuo A."/>
            <person name="LaButti K."/>
            <person name="Pangilinan J."/>
            <person name="Lipzen A."/>
            <person name="Riley R."/>
            <person name="Andreopoulos W."/>
            <person name="He G."/>
            <person name="Johnson J."/>
            <person name="Nolan M."/>
            <person name="Tritt A."/>
            <person name="Barry K.W."/>
            <person name="Grigoriev I.V."/>
            <person name="Nagy L.G."/>
            <person name="Hibbett D."/>
            <person name="Henrissat B."/>
            <person name="Matheny P.B."/>
            <person name="Labbe J."/>
            <person name="Martin F.M."/>
        </authorList>
    </citation>
    <scope>NUCLEOTIDE SEQUENCE</scope>
    <source>
        <strain evidence="1">EC-137</strain>
    </source>
</reference>
<proteinExistence type="predicted"/>
<reference evidence="1" key="1">
    <citation type="submission" date="2021-02" db="EMBL/GenBank/DDBJ databases">
        <authorList>
            <consortium name="DOE Joint Genome Institute"/>
            <person name="Ahrendt S."/>
            <person name="Looney B.P."/>
            <person name="Miyauchi S."/>
            <person name="Morin E."/>
            <person name="Drula E."/>
            <person name="Courty P.E."/>
            <person name="Chicoki N."/>
            <person name="Fauchery L."/>
            <person name="Kohler A."/>
            <person name="Kuo A."/>
            <person name="Labutti K."/>
            <person name="Pangilinan J."/>
            <person name="Lipzen A."/>
            <person name="Riley R."/>
            <person name="Andreopoulos W."/>
            <person name="He G."/>
            <person name="Johnson J."/>
            <person name="Barry K.W."/>
            <person name="Grigoriev I.V."/>
            <person name="Nagy L."/>
            <person name="Hibbett D."/>
            <person name="Henrissat B."/>
            <person name="Matheny P.B."/>
            <person name="Labbe J."/>
            <person name="Martin F."/>
        </authorList>
    </citation>
    <scope>NUCLEOTIDE SEQUENCE</scope>
    <source>
        <strain evidence="1">EC-137</strain>
    </source>
</reference>
<name>A0ACB8QDF6_9AGAM</name>
<keyword evidence="2" id="KW-1185">Reference proteome</keyword>
<comment type="caution">
    <text evidence="1">The sequence shown here is derived from an EMBL/GenBank/DDBJ whole genome shotgun (WGS) entry which is preliminary data.</text>
</comment>
<sequence length="300" mass="34097">MVTALVTATSSLVSRHAPRLSRHLVTSTAVAASALTPEPSPPRRARQVDHSKTLIRTAIILNRSPIITRAPTSFERAFFNYQERIRRAFHNPFPYDFYFKPGSILESKFTLEERERERRIFYRGFGADSKYAPKSKLTPEELEKFGTEDGTVMSRKHASDRKGDAKSLDRKGQRNLYLLLSQGEGSEATWRFPEGDLGEEEFLHEAAKRNMYAECGTNVDTWIVSPRPIGHYDVPSSTPPAGQKRGPKTVVFFLKAHIMSGQVHPTNATDFAWLTKEEIGERLQTDKQYWDGVKDMLSDF</sequence>
<evidence type="ECO:0000313" key="2">
    <source>
        <dbReference type="Proteomes" id="UP000814128"/>
    </source>
</evidence>
<dbReference type="EMBL" id="MU273659">
    <property type="protein sequence ID" value="KAI0029738.1"/>
    <property type="molecule type" value="Genomic_DNA"/>
</dbReference>
<gene>
    <name evidence="1" type="ORF">K488DRAFT_55708</name>
</gene>
<protein>
    <submittedName>
        <fullName evidence="1">50S ribosomal subunit L30</fullName>
    </submittedName>
</protein>
<accession>A0ACB8QDF6</accession>
<organism evidence="1 2">
    <name type="scientific">Vararia minispora EC-137</name>
    <dbReference type="NCBI Taxonomy" id="1314806"/>
    <lineage>
        <taxon>Eukaryota</taxon>
        <taxon>Fungi</taxon>
        <taxon>Dikarya</taxon>
        <taxon>Basidiomycota</taxon>
        <taxon>Agaricomycotina</taxon>
        <taxon>Agaricomycetes</taxon>
        <taxon>Russulales</taxon>
        <taxon>Lachnocladiaceae</taxon>
        <taxon>Vararia</taxon>
    </lineage>
</organism>
<evidence type="ECO:0000313" key="1">
    <source>
        <dbReference type="EMBL" id="KAI0029738.1"/>
    </source>
</evidence>
<dbReference type="Proteomes" id="UP000814128">
    <property type="component" value="Unassembled WGS sequence"/>
</dbReference>